<dbReference type="AlphaFoldDB" id="A0A847RMM9"/>
<feature type="signal peptide" evidence="5">
    <location>
        <begin position="1"/>
        <end position="22"/>
    </location>
</feature>
<reference evidence="7 8" key="1">
    <citation type="submission" date="2020-04" db="EMBL/GenBank/DDBJ databases">
        <authorList>
            <person name="Yin C."/>
        </authorList>
    </citation>
    <scope>NUCLEOTIDE SEQUENCE [LARGE SCALE GENOMIC DNA]</scope>
    <source>
        <strain evidence="7 8">Ae27</strain>
    </source>
</reference>
<evidence type="ECO:0000313" key="8">
    <source>
        <dbReference type="Proteomes" id="UP000570474"/>
    </source>
</evidence>
<sequence length="535" mass="60257">MKKIWIALAAIAQLSAAGNVYAQTKKPNIILILVDDMGYSDLGAYGSEIHTPNLDRLAKEGLRLKEFYNNSICAPTRASLMTGQYQHKAGVGYFDVNLGLPAYQGFLNKESLTLAEVLKTAGYNTLMSGKWHVGNDSLAWPNQRGFERYYGVIGGGADYFDAKPMPLFGTEYPVVLVENNQRLHPADNSYYFTDEIAAHAVKYLEEQNKSNKPFFLYLAFNAPHWPLQALPEDIAKYKGRYDIGWDSLRNERLARQRQLGLLDAQQTIAARDAEVPEWNSLTYDEKELWKAKMEVYAAMVDRMDQGVGKVLDKLKALKKDDNTLIVFISDNGAPAEDVAHWGGKRAARNTGPVGTAGSFESQGKNWSYVSNSPFRAFKNFMYEGGISSPLIAWYPAKIKGGSIARGTAHLIDLAPTFYELAGARYPQQYKGVQPNPLPGRSLTGLFFRGEELHREEPVFWERAGNRAVRKGKWKLVSIYPQYRWELYNIDEDRGETNDLAAKNPQLVNELSAAYFEWAKRTGVVEYEQIKPKGRL</sequence>
<evidence type="ECO:0000259" key="6">
    <source>
        <dbReference type="Pfam" id="PF00884"/>
    </source>
</evidence>
<dbReference type="RefSeq" id="WP_168870298.1">
    <property type="nucleotide sequence ID" value="NZ_JABAIA010000001.1"/>
</dbReference>
<organism evidence="7 8">
    <name type="scientific">Chitinophaga varians</name>
    <dbReference type="NCBI Taxonomy" id="2202339"/>
    <lineage>
        <taxon>Bacteria</taxon>
        <taxon>Pseudomonadati</taxon>
        <taxon>Bacteroidota</taxon>
        <taxon>Chitinophagia</taxon>
        <taxon>Chitinophagales</taxon>
        <taxon>Chitinophagaceae</taxon>
        <taxon>Chitinophaga</taxon>
    </lineage>
</organism>
<keyword evidence="8" id="KW-1185">Reference proteome</keyword>
<dbReference type="PROSITE" id="PS00523">
    <property type="entry name" value="SULFATASE_1"/>
    <property type="match status" value="1"/>
</dbReference>
<dbReference type="Pfam" id="PF00884">
    <property type="entry name" value="Sulfatase"/>
    <property type="match status" value="1"/>
</dbReference>
<dbReference type="Gene3D" id="3.30.1120.10">
    <property type="match status" value="1"/>
</dbReference>
<evidence type="ECO:0000256" key="5">
    <source>
        <dbReference type="SAM" id="SignalP"/>
    </source>
</evidence>
<dbReference type="PANTHER" id="PTHR42693">
    <property type="entry name" value="ARYLSULFATASE FAMILY MEMBER"/>
    <property type="match status" value="1"/>
</dbReference>
<dbReference type="InterPro" id="IPR017850">
    <property type="entry name" value="Alkaline_phosphatase_core_sf"/>
</dbReference>
<dbReference type="PANTHER" id="PTHR42693:SF53">
    <property type="entry name" value="ENDO-4-O-SULFATASE"/>
    <property type="match status" value="1"/>
</dbReference>
<comment type="caution">
    <text evidence="7">The sequence shown here is derived from an EMBL/GenBank/DDBJ whole genome shotgun (WGS) entry which is preliminary data.</text>
</comment>
<dbReference type="InterPro" id="IPR000917">
    <property type="entry name" value="Sulfatase_N"/>
</dbReference>
<evidence type="ECO:0000313" key="7">
    <source>
        <dbReference type="EMBL" id="NLR64343.1"/>
    </source>
</evidence>
<feature type="domain" description="Sulfatase N-terminal" evidence="6">
    <location>
        <begin position="27"/>
        <end position="423"/>
    </location>
</feature>
<evidence type="ECO:0000256" key="4">
    <source>
        <dbReference type="ARBA" id="ARBA00022837"/>
    </source>
</evidence>
<dbReference type="GO" id="GO:0046872">
    <property type="term" value="F:metal ion binding"/>
    <property type="evidence" value="ECO:0007669"/>
    <property type="project" value="UniProtKB-KW"/>
</dbReference>
<keyword evidence="5" id="KW-0732">Signal</keyword>
<protein>
    <submittedName>
        <fullName evidence="7">Arylsulfatase</fullName>
    </submittedName>
</protein>
<dbReference type="Proteomes" id="UP000570474">
    <property type="component" value="Unassembled WGS sequence"/>
</dbReference>
<evidence type="ECO:0000256" key="2">
    <source>
        <dbReference type="ARBA" id="ARBA00022723"/>
    </source>
</evidence>
<dbReference type="GO" id="GO:0004065">
    <property type="term" value="F:arylsulfatase activity"/>
    <property type="evidence" value="ECO:0007669"/>
    <property type="project" value="TreeGrafter"/>
</dbReference>
<accession>A0A847RMM9</accession>
<dbReference type="FunFam" id="3.40.720.10:FF:000047">
    <property type="entry name" value="Arylsulfatase"/>
    <property type="match status" value="1"/>
</dbReference>
<dbReference type="EMBL" id="JABAIA010000001">
    <property type="protein sequence ID" value="NLR64343.1"/>
    <property type="molecule type" value="Genomic_DNA"/>
</dbReference>
<evidence type="ECO:0000256" key="3">
    <source>
        <dbReference type="ARBA" id="ARBA00022801"/>
    </source>
</evidence>
<dbReference type="Gene3D" id="3.40.720.10">
    <property type="entry name" value="Alkaline Phosphatase, subunit A"/>
    <property type="match status" value="1"/>
</dbReference>
<dbReference type="SUPFAM" id="SSF53649">
    <property type="entry name" value="Alkaline phosphatase-like"/>
    <property type="match status" value="1"/>
</dbReference>
<gene>
    <name evidence="7" type="ORF">HGH92_08505</name>
</gene>
<proteinExistence type="inferred from homology"/>
<name>A0A847RMM9_9BACT</name>
<keyword evidence="2" id="KW-0479">Metal-binding</keyword>
<keyword evidence="3" id="KW-0378">Hydrolase</keyword>
<feature type="chain" id="PRO_5032941951" evidence="5">
    <location>
        <begin position="23"/>
        <end position="535"/>
    </location>
</feature>
<dbReference type="InterPro" id="IPR024607">
    <property type="entry name" value="Sulfatase_CS"/>
</dbReference>
<comment type="similarity">
    <text evidence="1">Belongs to the sulfatase family.</text>
</comment>
<dbReference type="CDD" id="cd16025">
    <property type="entry name" value="PAS_like"/>
    <property type="match status" value="1"/>
</dbReference>
<keyword evidence="4" id="KW-0106">Calcium</keyword>
<evidence type="ECO:0000256" key="1">
    <source>
        <dbReference type="ARBA" id="ARBA00008779"/>
    </source>
</evidence>
<dbReference type="PROSITE" id="PS00149">
    <property type="entry name" value="SULFATASE_2"/>
    <property type="match status" value="1"/>
</dbReference>
<dbReference type="InterPro" id="IPR050738">
    <property type="entry name" value="Sulfatase"/>
</dbReference>